<evidence type="ECO:0000313" key="3">
    <source>
        <dbReference type="Proteomes" id="UP001260072"/>
    </source>
</evidence>
<keyword evidence="3" id="KW-1185">Reference proteome</keyword>
<protein>
    <recommendedName>
        <fullName evidence="4">DUF2892 domain-containing protein</fullName>
    </recommendedName>
</protein>
<organism evidence="2 3">
    <name type="scientific">Agromyces indicus</name>
    <dbReference type="NCBI Taxonomy" id="758919"/>
    <lineage>
        <taxon>Bacteria</taxon>
        <taxon>Bacillati</taxon>
        <taxon>Actinomycetota</taxon>
        <taxon>Actinomycetes</taxon>
        <taxon>Micrococcales</taxon>
        <taxon>Microbacteriaceae</taxon>
        <taxon>Agromyces</taxon>
    </lineage>
</organism>
<reference evidence="3" key="1">
    <citation type="submission" date="2023-07" db="EMBL/GenBank/DDBJ databases">
        <title>Description of three actinobacteria isolated from air of manufacturing shop in a pharmaceutical factory.</title>
        <authorList>
            <person name="Zhang D.-F."/>
        </authorList>
    </citation>
    <scope>NUCLEOTIDE SEQUENCE [LARGE SCALE GENOMIC DNA]</scope>
    <source>
        <strain evidence="3">CCTCC AB 2011122</strain>
    </source>
</reference>
<gene>
    <name evidence="2" type="ORF">RH861_12870</name>
</gene>
<dbReference type="RefSeq" id="WP_067948331.1">
    <property type="nucleotide sequence ID" value="NZ_BAABBS010000001.1"/>
</dbReference>
<evidence type="ECO:0000313" key="2">
    <source>
        <dbReference type="EMBL" id="MDR5692957.1"/>
    </source>
</evidence>
<evidence type="ECO:0000256" key="1">
    <source>
        <dbReference type="SAM" id="Phobius"/>
    </source>
</evidence>
<proteinExistence type="predicted"/>
<dbReference type="Proteomes" id="UP001260072">
    <property type="component" value="Unassembled WGS sequence"/>
</dbReference>
<comment type="caution">
    <text evidence="2">The sequence shown here is derived from an EMBL/GenBank/DDBJ whole genome shotgun (WGS) entry which is preliminary data.</text>
</comment>
<keyword evidence="1" id="KW-0812">Transmembrane</keyword>
<keyword evidence="1" id="KW-1133">Transmembrane helix</keyword>
<sequence>MIRNLVGRWWSSPRTRLRIARVLVVAGIVLVLVAFATTRWGFVFAGILLIGFGAAAGPARIRPRGGPAEPPR</sequence>
<name>A0ABU1FMG0_9MICO</name>
<evidence type="ECO:0008006" key="4">
    <source>
        <dbReference type="Google" id="ProtNLM"/>
    </source>
</evidence>
<dbReference type="EMBL" id="JAVKGS010000003">
    <property type="protein sequence ID" value="MDR5692957.1"/>
    <property type="molecule type" value="Genomic_DNA"/>
</dbReference>
<feature type="transmembrane region" description="Helical" evidence="1">
    <location>
        <begin position="20"/>
        <end position="36"/>
    </location>
</feature>
<keyword evidence="1" id="KW-0472">Membrane</keyword>
<accession>A0ABU1FMG0</accession>